<dbReference type="InParanoid" id="A0A1B7MD60"/>
<dbReference type="Proteomes" id="UP000092154">
    <property type="component" value="Unassembled WGS sequence"/>
</dbReference>
<dbReference type="EMBL" id="KV450307">
    <property type="protein sequence ID" value="OAX30537.1"/>
    <property type="molecule type" value="Genomic_DNA"/>
</dbReference>
<name>A0A1B7MD60_9AGAM</name>
<proteinExistence type="predicted"/>
<reference evidence="2 3" key="1">
    <citation type="submission" date="2016-06" db="EMBL/GenBank/DDBJ databases">
        <title>Comparative genomics of the ectomycorrhizal sister species Rhizopogon vinicolor and Rhizopogon vesiculosus (Basidiomycota: Boletales) reveals a divergence of the mating type B locus.</title>
        <authorList>
            <consortium name="DOE Joint Genome Institute"/>
            <person name="Mujic A.B."/>
            <person name="Kuo A."/>
            <person name="Tritt A."/>
            <person name="Lipzen A."/>
            <person name="Chen C."/>
            <person name="Johnson J."/>
            <person name="Sharma A."/>
            <person name="Barry K."/>
            <person name="Grigoriev I.V."/>
            <person name="Spatafora J.W."/>
        </authorList>
    </citation>
    <scope>NUCLEOTIDE SEQUENCE [LARGE SCALE GENOMIC DNA]</scope>
    <source>
        <strain evidence="2 3">AM-OR11-026</strain>
    </source>
</reference>
<protein>
    <submittedName>
        <fullName evidence="2">Uncharacterized protein</fullName>
    </submittedName>
</protein>
<keyword evidence="3" id="KW-1185">Reference proteome</keyword>
<evidence type="ECO:0000313" key="3">
    <source>
        <dbReference type="Proteomes" id="UP000092154"/>
    </source>
</evidence>
<feature type="transmembrane region" description="Helical" evidence="1">
    <location>
        <begin position="6"/>
        <end position="27"/>
    </location>
</feature>
<keyword evidence="1" id="KW-0812">Transmembrane</keyword>
<evidence type="ECO:0000256" key="1">
    <source>
        <dbReference type="SAM" id="Phobius"/>
    </source>
</evidence>
<feature type="transmembrane region" description="Helical" evidence="1">
    <location>
        <begin position="54"/>
        <end position="78"/>
    </location>
</feature>
<dbReference type="OrthoDB" id="3341843at2759"/>
<keyword evidence="1" id="KW-1133">Transmembrane helix</keyword>
<sequence length="164" mass="18838">MVLMQITWILTTAWETLALVLAVWIAVKHFREVQRPSAGWTVGDCFTILIKTHVFYFASYTAVSSLISLQISLARLLWQRVSFMAFSNLPGACRGLYWDHGSSLEFENIMLTSSPTPTKEPAWLRLFSRSAYTFQLAMVYSREKFVLITLFGALWQAFLEFYAS</sequence>
<dbReference type="AlphaFoldDB" id="A0A1B7MD60"/>
<organism evidence="2 3">
    <name type="scientific">Rhizopogon vinicolor AM-OR11-026</name>
    <dbReference type="NCBI Taxonomy" id="1314800"/>
    <lineage>
        <taxon>Eukaryota</taxon>
        <taxon>Fungi</taxon>
        <taxon>Dikarya</taxon>
        <taxon>Basidiomycota</taxon>
        <taxon>Agaricomycotina</taxon>
        <taxon>Agaricomycetes</taxon>
        <taxon>Agaricomycetidae</taxon>
        <taxon>Boletales</taxon>
        <taxon>Suillineae</taxon>
        <taxon>Rhizopogonaceae</taxon>
        <taxon>Rhizopogon</taxon>
    </lineage>
</organism>
<gene>
    <name evidence="2" type="ORF">K503DRAFT_870975</name>
</gene>
<evidence type="ECO:0000313" key="2">
    <source>
        <dbReference type="EMBL" id="OAX30537.1"/>
    </source>
</evidence>
<accession>A0A1B7MD60</accession>
<keyword evidence="1" id="KW-0472">Membrane</keyword>